<comment type="caution">
    <text evidence="1">The sequence shown here is derived from an EMBL/GenBank/DDBJ whole genome shotgun (WGS) entry which is preliminary data.</text>
</comment>
<evidence type="ECO:0000313" key="2">
    <source>
        <dbReference type="Proteomes" id="UP000265520"/>
    </source>
</evidence>
<feature type="non-terminal residue" evidence="1">
    <location>
        <position position="1"/>
    </location>
</feature>
<proteinExistence type="predicted"/>
<name>A0A392UZ25_9FABA</name>
<dbReference type="EMBL" id="LXQA010994846">
    <property type="protein sequence ID" value="MCI80392.1"/>
    <property type="molecule type" value="Genomic_DNA"/>
</dbReference>
<protein>
    <submittedName>
        <fullName evidence="1">Uncharacterized protein</fullName>
    </submittedName>
</protein>
<organism evidence="1 2">
    <name type="scientific">Trifolium medium</name>
    <dbReference type="NCBI Taxonomy" id="97028"/>
    <lineage>
        <taxon>Eukaryota</taxon>
        <taxon>Viridiplantae</taxon>
        <taxon>Streptophyta</taxon>
        <taxon>Embryophyta</taxon>
        <taxon>Tracheophyta</taxon>
        <taxon>Spermatophyta</taxon>
        <taxon>Magnoliopsida</taxon>
        <taxon>eudicotyledons</taxon>
        <taxon>Gunneridae</taxon>
        <taxon>Pentapetalae</taxon>
        <taxon>rosids</taxon>
        <taxon>fabids</taxon>
        <taxon>Fabales</taxon>
        <taxon>Fabaceae</taxon>
        <taxon>Papilionoideae</taxon>
        <taxon>50 kb inversion clade</taxon>
        <taxon>NPAAA clade</taxon>
        <taxon>Hologalegina</taxon>
        <taxon>IRL clade</taxon>
        <taxon>Trifolieae</taxon>
        <taxon>Trifolium</taxon>
    </lineage>
</organism>
<dbReference type="AlphaFoldDB" id="A0A392UZ25"/>
<reference evidence="1 2" key="1">
    <citation type="journal article" date="2018" name="Front. Plant Sci.">
        <title>Red Clover (Trifolium pratense) and Zigzag Clover (T. medium) - A Picture of Genomic Similarities and Differences.</title>
        <authorList>
            <person name="Dluhosova J."/>
            <person name="Istvanek J."/>
            <person name="Nedelnik J."/>
            <person name="Repkova J."/>
        </authorList>
    </citation>
    <scope>NUCLEOTIDE SEQUENCE [LARGE SCALE GENOMIC DNA]</scope>
    <source>
        <strain evidence="2">cv. 10/8</strain>
        <tissue evidence="1">Leaf</tissue>
    </source>
</reference>
<dbReference type="Proteomes" id="UP000265520">
    <property type="component" value="Unassembled WGS sequence"/>
</dbReference>
<sequence>GLRVKRVNPQTLARIPSSNGRARIHKNHMARPEALPRAVPGWPRPW</sequence>
<keyword evidence="2" id="KW-1185">Reference proteome</keyword>
<accession>A0A392UZ25</accession>
<evidence type="ECO:0000313" key="1">
    <source>
        <dbReference type="EMBL" id="MCI80392.1"/>
    </source>
</evidence>